<gene>
    <name evidence="8" type="primary">thrC</name>
    <name evidence="8" type="ORF">H8705_04085</name>
</gene>
<dbReference type="RefSeq" id="WP_262394574.1">
    <property type="nucleotide sequence ID" value="NZ_JACRTD010000002.1"/>
</dbReference>
<comment type="similarity">
    <text evidence="2">Belongs to the threonine synthase family.</text>
</comment>
<dbReference type="GO" id="GO:0003941">
    <property type="term" value="F:L-serine ammonia-lyase activity"/>
    <property type="evidence" value="ECO:0007669"/>
    <property type="project" value="TreeGrafter"/>
</dbReference>
<comment type="cofactor">
    <cofactor evidence="1 6">
        <name>pyridoxal 5'-phosphate</name>
        <dbReference type="ChEBI" id="CHEBI:597326"/>
    </cofactor>
</comment>
<sequence length="404" mass="43902">MFATHLRCRDCQAQYDLKMMYACPKCGGLLEVEYDQANLLNPEHILHPDSDFYGLWKFHRMLPLKDTKNIVSLGEGDTPILRADRISQTWELPIDLYLKAEMLNPSGSFKDRPSTMAVSMAKELGHKAVVVASSGNASAAVASYAARAGIQCIVFIPKSTDPGKIVQAQSYGAKVFAVDGTFSDAYDMSMKCAVEYDFPNCTSTYVNPYTVEANKTVAYEIFYQLKGNVPDYITVPIGTGPLLAGTFKGFEELLAMGLITKLPKMIGVQAQQCMPIVRAFTDGSPVLAWQEPIHTIAGGIADPLDGYTKDGETTLKVIDLCSGAMVSLTEEEIKKSTDAVEQLIGLYSEPTGAVSVGAVEKLFHENVIPAGSSVVCLVTGHGFKFTKRSFSSPSVIHTLTDLTF</sequence>
<dbReference type="InterPro" id="IPR001926">
    <property type="entry name" value="TrpB-like_PALP"/>
</dbReference>
<feature type="modified residue" description="N6-(pyridoxal phosphate)lysine" evidence="6">
    <location>
        <position position="110"/>
    </location>
</feature>
<evidence type="ECO:0000259" key="7">
    <source>
        <dbReference type="Pfam" id="PF00291"/>
    </source>
</evidence>
<dbReference type="EC" id="4.2.3.1" evidence="5"/>
<dbReference type="AlphaFoldDB" id="A0A926ER37"/>
<organism evidence="8 9">
    <name type="scientific">Youxingia wuxianensis</name>
    <dbReference type="NCBI Taxonomy" id="2763678"/>
    <lineage>
        <taxon>Bacteria</taxon>
        <taxon>Bacillati</taxon>
        <taxon>Bacillota</taxon>
        <taxon>Clostridia</taxon>
        <taxon>Eubacteriales</taxon>
        <taxon>Oscillospiraceae</taxon>
        <taxon>Youxingia</taxon>
    </lineage>
</organism>
<evidence type="ECO:0000256" key="1">
    <source>
        <dbReference type="ARBA" id="ARBA00001933"/>
    </source>
</evidence>
<dbReference type="GO" id="GO:0004794">
    <property type="term" value="F:threonine deaminase activity"/>
    <property type="evidence" value="ECO:0007669"/>
    <property type="project" value="TreeGrafter"/>
</dbReference>
<feature type="domain" description="Tryptophan synthase beta chain-like PALP" evidence="7">
    <location>
        <begin position="71"/>
        <end position="380"/>
    </location>
</feature>
<evidence type="ECO:0000256" key="6">
    <source>
        <dbReference type="PIRSR" id="PIRSR604450-51"/>
    </source>
</evidence>
<dbReference type="Proteomes" id="UP000623678">
    <property type="component" value="Unassembled WGS sequence"/>
</dbReference>
<evidence type="ECO:0000256" key="5">
    <source>
        <dbReference type="NCBIfam" id="TIGR00260"/>
    </source>
</evidence>
<dbReference type="GO" id="GO:0009088">
    <property type="term" value="P:threonine biosynthetic process"/>
    <property type="evidence" value="ECO:0007669"/>
    <property type="project" value="UniProtKB-UniRule"/>
</dbReference>
<dbReference type="NCBIfam" id="TIGR00260">
    <property type="entry name" value="thrC"/>
    <property type="match status" value="1"/>
</dbReference>
<keyword evidence="3 6" id="KW-0663">Pyridoxal phosphate</keyword>
<evidence type="ECO:0000256" key="2">
    <source>
        <dbReference type="ARBA" id="ARBA00005517"/>
    </source>
</evidence>
<keyword evidence="9" id="KW-1185">Reference proteome</keyword>
<dbReference type="GO" id="GO:0006565">
    <property type="term" value="P:L-serine catabolic process"/>
    <property type="evidence" value="ECO:0007669"/>
    <property type="project" value="TreeGrafter"/>
</dbReference>
<dbReference type="EMBL" id="JACRTD010000002">
    <property type="protein sequence ID" value="MBC8584755.1"/>
    <property type="molecule type" value="Genomic_DNA"/>
</dbReference>
<proteinExistence type="inferred from homology"/>
<dbReference type="InterPro" id="IPR004450">
    <property type="entry name" value="Thr_synthase-like"/>
</dbReference>
<dbReference type="GO" id="GO:0009097">
    <property type="term" value="P:isoleucine biosynthetic process"/>
    <property type="evidence" value="ECO:0007669"/>
    <property type="project" value="TreeGrafter"/>
</dbReference>
<dbReference type="InterPro" id="IPR050147">
    <property type="entry name" value="Ser/Thr_Dehydratase"/>
</dbReference>
<dbReference type="GO" id="GO:0004795">
    <property type="term" value="F:threonine synthase activity"/>
    <property type="evidence" value="ECO:0007669"/>
    <property type="project" value="UniProtKB-UniRule"/>
</dbReference>
<dbReference type="PANTHER" id="PTHR48078">
    <property type="entry name" value="THREONINE DEHYDRATASE, MITOCHONDRIAL-RELATED"/>
    <property type="match status" value="1"/>
</dbReference>
<dbReference type="InterPro" id="IPR036052">
    <property type="entry name" value="TrpB-like_PALP_sf"/>
</dbReference>
<evidence type="ECO:0000313" key="8">
    <source>
        <dbReference type="EMBL" id="MBC8584755.1"/>
    </source>
</evidence>
<evidence type="ECO:0000256" key="4">
    <source>
        <dbReference type="ARBA" id="ARBA00023239"/>
    </source>
</evidence>
<evidence type="ECO:0000313" key="9">
    <source>
        <dbReference type="Proteomes" id="UP000623678"/>
    </source>
</evidence>
<protein>
    <recommendedName>
        <fullName evidence="5">Threonine synthase</fullName>
        <ecNumber evidence="5">4.2.3.1</ecNumber>
    </recommendedName>
</protein>
<name>A0A926ER37_9FIRM</name>
<evidence type="ECO:0000256" key="3">
    <source>
        <dbReference type="ARBA" id="ARBA00022898"/>
    </source>
</evidence>
<dbReference type="Gene3D" id="3.40.50.1100">
    <property type="match status" value="2"/>
</dbReference>
<dbReference type="GO" id="GO:0006567">
    <property type="term" value="P:L-threonine catabolic process"/>
    <property type="evidence" value="ECO:0007669"/>
    <property type="project" value="TreeGrafter"/>
</dbReference>
<dbReference type="SUPFAM" id="SSF53686">
    <property type="entry name" value="Tryptophan synthase beta subunit-like PLP-dependent enzymes"/>
    <property type="match status" value="1"/>
</dbReference>
<dbReference type="PANTHER" id="PTHR48078:SF6">
    <property type="entry name" value="L-THREONINE DEHYDRATASE CATABOLIC TDCB"/>
    <property type="match status" value="1"/>
</dbReference>
<dbReference type="Pfam" id="PF00291">
    <property type="entry name" value="PALP"/>
    <property type="match status" value="1"/>
</dbReference>
<reference evidence="8" key="1">
    <citation type="submission" date="2020-08" db="EMBL/GenBank/DDBJ databases">
        <title>Genome public.</title>
        <authorList>
            <person name="Liu C."/>
            <person name="Sun Q."/>
        </authorList>
    </citation>
    <scope>NUCLEOTIDE SEQUENCE</scope>
    <source>
        <strain evidence="8">NSJ-64</strain>
    </source>
</reference>
<dbReference type="CDD" id="cd01563">
    <property type="entry name" value="Thr-synth_1"/>
    <property type="match status" value="1"/>
</dbReference>
<keyword evidence="4 8" id="KW-0456">Lyase</keyword>
<accession>A0A926ER37</accession>
<comment type="caution">
    <text evidence="8">The sequence shown here is derived from an EMBL/GenBank/DDBJ whole genome shotgun (WGS) entry which is preliminary data.</text>
</comment>